<evidence type="ECO:0000313" key="2">
    <source>
        <dbReference type="EMBL" id="KAK6537743.1"/>
    </source>
</evidence>
<proteinExistence type="predicted"/>
<evidence type="ECO:0000256" key="1">
    <source>
        <dbReference type="SAM" id="MobiDB-lite"/>
    </source>
</evidence>
<feature type="region of interest" description="Disordered" evidence="1">
    <location>
        <begin position="389"/>
        <end position="414"/>
    </location>
</feature>
<dbReference type="EMBL" id="JAVHJO010000009">
    <property type="protein sequence ID" value="KAK6537743.1"/>
    <property type="molecule type" value="Genomic_DNA"/>
</dbReference>
<dbReference type="AlphaFoldDB" id="A0AAV9X6M9"/>
<organism evidence="2 3">
    <name type="scientific">Orbilia ellipsospora</name>
    <dbReference type="NCBI Taxonomy" id="2528407"/>
    <lineage>
        <taxon>Eukaryota</taxon>
        <taxon>Fungi</taxon>
        <taxon>Dikarya</taxon>
        <taxon>Ascomycota</taxon>
        <taxon>Pezizomycotina</taxon>
        <taxon>Orbiliomycetes</taxon>
        <taxon>Orbiliales</taxon>
        <taxon>Orbiliaceae</taxon>
        <taxon>Orbilia</taxon>
    </lineage>
</organism>
<evidence type="ECO:0000313" key="3">
    <source>
        <dbReference type="Proteomes" id="UP001365542"/>
    </source>
</evidence>
<feature type="region of interest" description="Disordered" evidence="1">
    <location>
        <begin position="105"/>
        <end position="145"/>
    </location>
</feature>
<comment type="caution">
    <text evidence="2">The sequence shown here is derived from an EMBL/GenBank/DDBJ whole genome shotgun (WGS) entry which is preliminary data.</text>
</comment>
<feature type="compositionally biased region" description="Polar residues" evidence="1">
    <location>
        <begin position="124"/>
        <end position="133"/>
    </location>
</feature>
<sequence>MRLAKINLIRRGGLTFGTPTQTTSGLFSSDTKPIGAFWYIKDELDDNAAKKIARAKQMDGYRGNIFYGSAEKVWGQQNNLQEFVPDKSFQSHLGSFIGRSYGLLSDEEDDEQGNNELDNLDLHPSSQQSSLMTPQDPLSPPLSPIMAQHATLSHGKRHTPPMPGSFIFEDEMPTSPTFSSSLTESIQNLPEFLFSTPNRPSYINPGMALENRYDSASSLPQHARFDMTPRQLAAFSRRKQEFERLIERPSTPSAVSDTGTDDWDISEKERAERERRRRDLQKFRLERQKRLRLENLSGCQSQSGEMKKRSWDDVEQMDLESHPEASVPKRSKSSEIFASALSTDHSRELRGNLFAPSAERTVVDHTPAHVSISSQKSSLSRETPPIASNAIEETDKVYAAPTPSPSPPRQLDNNISKQSQLHVPKVPSGLRKTVNVSNSPAKSPLKVTPNFQNRLPLTHIEGIEKHIRSAADRIPRSSHKNFEFPPLIASFVAQFNPNLIEELSPHFQVARA</sequence>
<keyword evidence="3" id="KW-1185">Reference proteome</keyword>
<protein>
    <submittedName>
        <fullName evidence="2">Uncharacterized protein</fullName>
    </submittedName>
</protein>
<feature type="region of interest" description="Disordered" evidence="1">
    <location>
        <begin position="244"/>
        <end position="277"/>
    </location>
</feature>
<accession>A0AAV9X6M9</accession>
<feature type="region of interest" description="Disordered" evidence="1">
    <location>
        <begin position="296"/>
        <end position="333"/>
    </location>
</feature>
<dbReference type="Proteomes" id="UP001365542">
    <property type="component" value="Unassembled WGS sequence"/>
</dbReference>
<feature type="compositionally biased region" description="Basic and acidic residues" evidence="1">
    <location>
        <begin position="265"/>
        <end position="274"/>
    </location>
</feature>
<name>A0AAV9X6M9_9PEZI</name>
<gene>
    <name evidence="2" type="ORF">TWF694_011909</name>
</gene>
<reference evidence="2 3" key="1">
    <citation type="submission" date="2019-10" db="EMBL/GenBank/DDBJ databases">
        <authorList>
            <person name="Palmer J.M."/>
        </authorList>
    </citation>
    <scope>NUCLEOTIDE SEQUENCE [LARGE SCALE GENOMIC DNA]</scope>
    <source>
        <strain evidence="2 3">TWF694</strain>
    </source>
</reference>